<evidence type="ECO:0000313" key="3">
    <source>
        <dbReference type="Proteomes" id="UP001320420"/>
    </source>
</evidence>
<dbReference type="EMBL" id="JAKJXP020000015">
    <property type="protein sequence ID" value="KAK7755127.1"/>
    <property type="molecule type" value="Genomic_DNA"/>
</dbReference>
<evidence type="ECO:0000313" key="2">
    <source>
        <dbReference type="EMBL" id="KAK7755127.1"/>
    </source>
</evidence>
<feature type="compositionally biased region" description="Basic and acidic residues" evidence="1">
    <location>
        <begin position="194"/>
        <end position="210"/>
    </location>
</feature>
<proteinExistence type="predicted"/>
<comment type="caution">
    <text evidence="2">The sequence shown here is derived from an EMBL/GenBank/DDBJ whole genome shotgun (WGS) entry which is preliminary data.</text>
</comment>
<reference evidence="2 3" key="1">
    <citation type="submission" date="2024-02" db="EMBL/GenBank/DDBJ databases">
        <title>De novo assembly and annotation of 12 fungi associated with fruit tree decline syndrome in Ontario, Canada.</title>
        <authorList>
            <person name="Sulman M."/>
            <person name="Ellouze W."/>
            <person name="Ilyukhin E."/>
        </authorList>
    </citation>
    <scope>NUCLEOTIDE SEQUENCE [LARGE SCALE GENOMIC DNA]</scope>
    <source>
        <strain evidence="2 3">M11/M66-122</strain>
    </source>
</reference>
<dbReference type="AlphaFoldDB" id="A0AAN9UXI9"/>
<protein>
    <submittedName>
        <fullName evidence="2">Uncharacterized protein</fullName>
    </submittedName>
</protein>
<name>A0AAN9UXI9_9PEZI</name>
<sequence>MRQEKMFSPRNREIAPWISQATSRRLGRYVPGGGSALEGEYTRTSKSQKATKKDRRRGVVVSDELTPAIASYPERKDEWGSFLNVLHLVTESCGNRLTHEEEVVLAQRVHSQLKLEGGLDSIREHGRVPGKELQHLYSAIDLALAQFAKAKLEIICGACEDMQLEADRCMENCLALVGEVNELRRAASQGSQSDNKRLEDAQRELEEAEKHKRQAQAEAEKMRNDFKAMCTKLKNEED</sequence>
<feature type="region of interest" description="Disordered" evidence="1">
    <location>
        <begin position="185"/>
        <end position="221"/>
    </location>
</feature>
<feature type="region of interest" description="Disordered" evidence="1">
    <location>
        <begin position="28"/>
        <end position="55"/>
    </location>
</feature>
<accession>A0AAN9UXI9</accession>
<keyword evidence="3" id="KW-1185">Reference proteome</keyword>
<gene>
    <name evidence="2" type="ORF">SLS62_002942</name>
</gene>
<organism evidence="2 3">
    <name type="scientific">Diatrype stigma</name>
    <dbReference type="NCBI Taxonomy" id="117547"/>
    <lineage>
        <taxon>Eukaryota</taxon>
        <taxon>Fungi</taxon>
        <taxon>Dikarya</taxon>
        <taxon>Ascomycota</taxon>
        <taxon>Pezizomycotina</taxon>
        <taxon>Sordariomycetes</taxon>
        <taxon>Xylariomycetidae</taxon>
        <taxon>Xylariales</taxon>
        <taxon>Diatrypaceae</taxon>
        <taxon>Diatrype</taxon>
    </lineage>
</organism>
<dbReference type="Proteomes" id="UP001320420">
    <property type="component" value="Unassembled WGS sequence"/>
</dbReference>
<evidence type="ECO:0000256" key="1">
    <source>
        <dbReference type="SAM" id="MobiDB-lite"/>
    </source>
</evidence>